<reference evidence="6" key="1">
    <citation type="submission" date="2021-02" db="EMBL/GenBank/DDBJ databases">
        <authorList>
            <person name="Dougan E. K."/>
            <person name="Rhodes N."/>
            <person name="Thang M."/>
            <person name="Chan C."/>
        </authorList>
    </citation>
    <scope>NUCLEOTIDE SEQUENCE</scope>
</reference>
<dbReference type="SUPFAM" id="SSF50249">
    <property type="entry name" value="Nucleic acid-binding proteins"/>
    <property type="match status" value="1"/>
</dbReference>
<feature type="compositionally biased region" description="Acidic residues" evidence="4">
    <location>
        <begin position="290"/>
        <end position="314"/>
    </location>
</feature>
<keyword evidence="3" id="KW-0648">Protein biosynthesis</keyword>
<comment type="similarity">
    <text evidence="1">Belongs to the eIF-2-alpha family.</text>
</comment>
<dbReference type="Gene3D" id="1.10.150.190">
    <property type="entry name" value="Translation initiation factor 2, subunit 1, domain 2"/>
    <property type="match status" value="1"/>
</dbReference>
<dbReference type="InterPro" id="IPR024055">
    <property type="entry name" value="TIF2_asu_C"/>
</dbReference>
<dbReference type="SUPFAM" id="SSF110993">
    <property type="entry name" value="eIF-2-alpha, C-terminal domain"/>
    <property type="match status" value="1"/>
</dbReference>
<evidence type="ECO:0000313" key="6">
    <source>
        <dbReference type="EMBL" id="CAE7240936.1"/>
    </source>
</evidence>
<evidence type="ECO:0000256" key="2">
    <source>
        <dbReference type="ARBA" id="ARBA00022540"/>
    </source>
</evidence>
<proteinExistence type="inferred from homology"/>
<dbReference type="SMART" id="SM00316">
    <property type="entry name" value="S1"/>
    <property type="match status" value="1"/>
</dbReference>
<dbReference type="CDD" id="cd04452">
    <property type="entry name" value="S1_IF2_alpha"/>
    <property type="match status" value="1"/>
</dbReference>
<dbReference type="Pfam" id="PF07541">
    <property type="entry name" value="EIF_2_alpha"/>
    <property type="match status" value="1"/>
</dbReference>
<dbReference type="PROSITE" id="PS50126">
    <property type="entry name" value="S1"/>
    <property type="match status" value="1"/>
</dbReference>
<name>A0A812L3I1_SYMPI</name>
<dbReference type="InterPro" id="IPR024054">
    <property type="entry name" value="TIF2_asu_middle_sf"/>
</dbReference>
<dbReference type="GO" id="GO:0003743">
    <property type="term" value="F:translation initiation factor activity"/>
    <property type="evidence" value="ECO:0007669"/>
    <property type="project" value="UniProtKB-KW"/>
</dbReference>
<dbReference type="EMBL" id="CAJNIZ010005336">
    <property type="protein sequence ID" value="CAE7240936.1"/>
    <property type="molecule type" value="Genomic_DNA"/>
</dbReference>
<evidence type="ECO:0000313" key="7">
    <source>
        <dbReference type="Proteomes" id="UP000649617"/>
    </source>
</evidence>
<protein>
    <submittedName>
        <fullName evidence="6">Tif211 protein</fullName>
    </submittedName>
</protein>
<dbReference type="InterPro" id="IPR044126">
    <property type="entry name" value="S1_IF2_alpha"/>
</dbReference>
<dbReference type="GO" id="GO:0005850">
    <property type="term" value="C:eukaryotic translation initiation factor 2 complex"/>
    <property type="evidence" value="ECO:0007669"/>
    <property type="project" value="TreeGrafter"/>
</dbReference>
<accession>A0A812L3I1</accession>
<dbReference type="InterPro" id="IPR011488">
    <property type="entry name" value="TIF_2_asu"/>
</dbReference>
<gene>
    <name evidence="6" type="primary">tif211</name>
    <name evidence="6" type="ORF">SPIL2461_LOCUS4143</name>
</gene>
<feature type="domain" description="S1 motif" evidence="5">
    <location>
        <begin position="17"/>
        <end position="88"/>
    </location>
</feature>
<dbReference type="PANTHER" id="PTHR10602:SF0">
    <property type="entry name" value="EUKARYOTIC TRANSLATION INITIATION FACTOR 2 SUBUNIT 1"/>
    <property type="match status" value="1"/>
</dbReference>
<dbReference type="FunFam" id="2.40.50.140:FF:000015">
    <property type="entry name" value="Eukaryotic translation initiation factor 2 subunit alpha"/>
    <property type="match status" value="1"/>
</dbReference>
<sequence length="331" mass="37561">MSSAEGRYYEAEFPELEEIVVVQVKRIVDMGSYVSLLEYDNHEGMLLNSELSKRRIRSLAKLVKVGKTEICMVLRVDQEKGYVDLSKRRVEPEDAQAKEESFAKAKAVHGIMRHVAQTHKIPVNELCCKASWPLYKKYSNAFEAYKKHINQEIDLWKEIDFSQPGMDLTDLADKIKEDIETNLKRRLIQATIRLRAKIEVSCDQYEGIDAVKEALAEGFKASTEECEVKINLVAHPLFVLTCICRDKPTGMAVLEDAMKRIEDSIKEKKGEYLTVLLPEVTGQEEKQAEESSDEEDSEDEEAGSDQEAMPDLDEAAMAALMTKKVEGDDED</sequence>
<organism evidence="6 7">
    <name type="scientific">Symbiodinium pilosum</name>
    <name type="common">Dinoflagellate</name>
    <dbReference type="NCBI Taxonomy" id="2952"/>
    <lineage>
        <taxon>Eukaryota</taxon>
        <taxon>Sar</taxon>
        <taxon>Alveolata</taxon>
        <taxon>Dinophyceae</taxon>
        <taxon>Suessiales</taxon>
        <taxon>Symbiodiniaceae</taxon>
        <taxon>Symbiodinium</taxon>
    </lineage>
</organism>
<evidence type="ECO:0000256" key="4">
    <source>
        <dbReference type="SAM" id="MobiDB-lite"/>
    </source>
</evidence>
<dbReference type="Gene3D" id="2.40.50.140">
    <property type="entry name" value="Nucleic acid-binding proteins"/>
    <property type="match status" value="1"/>
</dbReference>
<dbReference type="GO" id="GO:0003723">
    <property type="term" value="F:RNA binding"/>
    <property type="evidence" value="ECO:0007669"/>
    <property type="project" value="InterPro"/>
</dbReference>
<dbReference type="OrthoDB" id="1685042at2759"/>
<keyword evidence="2" id="KW-0396">Initiation factor</keyword>
<feature type="region of interest" description="Disordered" evidence="4">
    <location>
        <begin position="278"/>
        <end position="314"/>
    </location>
</feature>
<dbReference type="Pfam" id="PF00575">
    <property type="entry name" value="S1"/>
    <property type="match status" value="1"/>
</dbReference>
<dbReference type="GO" id="GO:0033290">
    <property type="term" value="C:eukaryotic 48S preinitiation complex"/>
    <property type="evidence" value="ECO:0007669"/>
    <property type="project" value="TreeGrafter"/>
</dbReference>
<evidence type="ECO:0000256" key="1">
    <source>
        <dbReference type="ARBA" id="ARBA00007223"/>
    </source>
</evidence>
<evidence type="ECO:0000259" key="5">
    <source>
        <dbReference type="PROSITE" id="PS50126"/>
    </source>
</evidence>
<comment type="caution">
    <text evidence="6">The sequence shown here is derived from an EMBL/GenBank/DDBJ whole genome shotgun (WGS) entry which is preliminary data.</text>
</comment>
<keyword evidence="7" id="KW-1185">Reference proteome</keyword>
<dbReference type="AlphaFoldDB" id="A0A812L3I1"/>
<dbReference type="InterPro" id="IPR012340">
    <property type="entry name" value="NA-bd_OB-fold"/>
</dbReference>
<dbReference type="InterPro" id="IPR003029">
    <property type="entry name" value="S1_domain"/>
</dbReference>
<dbReference type="GO" id="GO:0043022">
    <property type="term" value="F:ribosome binding"/>
    <property type="evidence" value="ECO:0007669"/>
    <property type="project" value="TreeGrafter"/>
</dbReference>
<dbReference type="PANTHER" id="PTHR10602">
    <property type="entry name" value="EUKARYOTIC TRANSLATION INITIATION FACTOR 2 SUBUNIT 1"/>
    <property type="match status" value="1"/>
</dbReference>
<dbReference type="Gene3D" id="3.30.70.1130">
    <property type="entry name" value="EIF_2_alpha"/>
    <property type="match status" value="1"/>
</dbReference>
<dbReference type="SUPFAM" id="SSF116742">
    <property type="entry name" value="eIF2alpha middle domain-like"/>
    <property type="match status" value="1"/>
</dbReference>
<evidence type="ECO:0000256" key="3">
    <source>
        <dbReference type="ARBA" id="ARBA00022917"/>
    </source>
</evidence>
<dbReference type="Proteomes" id="UP000649617">
    <property type="component" value="Unassembled WGS sequence"/>
</dbReference>